<evidence type="ECO:0000313" key="2">
    <source>
        <dbReference type="Proteomes" id="UP000653305"/>
    </source>
</evidence>
<proteinExistence type="predicted"/>
<evidence type="ECO:0000313" key="1">
    <source>
        <dbReference type="EMBL" id="GFP95695.1"/>
    </source>
</evidence>
<organism evidence="1 2">
    <name type="scientific">Phtheirospermum japonicum</name>
    <dbReference type="NCBI Taxonomy" id="374723"/>
    <lineage>
        <taxon>Eukaryota</taxon>
        <taxon>Viridiplantae</taxon>
        <taxon>Streptophyta</taxon>
        <taxon>Embryophyta</taxon>
        <taxon>Tracheophyta</taxon>
        <taxon>Spermatophyta</taxon>
        <taxon>Magnoliopsida</taxon>
        <taxon>eudicotyledons</taxon>
        <taxon>Gunneridae</taxon>
        <taxon>Pentapetalae</taxon>
        <taxon>asterids</taxon>
        <taxon>lamiids</taxon>
        <taxon>Lamiales</taxon>
        <taxon>Orobanchaceae</taxon>
        <taxon>Orobanchaceae incertae sedis</taxon>
        <taxon>Phtheirospermum</taxon>
    </lineage>
</organism>
<gene>
    <name evidence="1" type="ORF">PHJA_001713700</name>
</gene>
<name>A0A830CKT0_9LAMI</name>
<dbReference type="Proteomes" id="UP000653305">
    <property type="component" value="Unassembled WGS sequence"/>
</dbReference>
<reference evidence="1" key="1">
    <citation type="submission" date="2020-07" db="EMBL/GenBank/DDBJ databases">
        <title>Ethylene signaling mediates host invasion by parasitic plants.</title>
        <authorList>
            <person name="Yoshida S."/>
        </authorList>
    </citation>
    <scope>NUCLEOTIDE SEQUENCE</scope>
    <source>
        <strain evidence="1">Okayama</strain>
    </source>
</reference>
<accession>A0A830CKT0</accession>
<protein>
    <submittedName>
        <fullName evidence="1">Uncharacterized protein</fullName>
    </submittedName>
</protein>
<dbReference type="EMBL" id="BMAC01000402">
    <property type="protein sequence ID" value="GFP95695.1"/>
    <property type="molecule type" value="Genomic_DNA"/>
</dbReference>
<dbReference type="AlphaFoldDB" id="A0A830CKT0"/>
<feature type="non-terminal residue" evidence="1">
    <location>
        <position position="1"/>
    </location>
</feature>
<sequence>TANRSNTRKPPNDVTSAKLDAIHSRLLSLETKVDSKSGFPQAVVVDVASAGIRKAAVQIGIPFDRPPLLLPTPN</sequence>
<comment type="caution">
    <text evidence="1">The sequence shown here is derived from an EMBL/GenBank/DDBJ whole genome shotgun (WGS) entry which is preliminary data.</text>
</comment>
<keyword evidence="2" id="KW-1185">Reference proteome</keyword>
<dbReference type="OrthoDB" id="1908822at2759"/>